<comment type="subcellular location">
    <subcellularLocation>
        <location evidence="1">Cell membrane</location>
        <topology evidence="1">Multi-pass membrane protein</topology>
    </subcellularLocation>
</comment>
<dbReference type="Proteomes" id="UP000642993">
    <property type="component" value="Unassembled WGS sequence"/>
</dbReference>
<keyword evidence="4 6" id="KW-1133">Transmembrane helix</keyword>
<feature type="transmembrane region" description="Helical" evidence="6">
    <location>
        <begin position="353"/>
        <end position="375"/>
    </location>
</feature>
<name>A0A927JAW3_9ACTN</name>
<feature type="transmembrane region" description="Helical" evidence="6">
    <location>
        <begin position="387"/>
        <end position="413"/>
    </location>
</feature>
<feature type="transmembrane region" description="Helical" evidence="6">
    <location>
        <begin position="299"/>
        <end position="316"/>
    </location>
</feature>
<dbReference type="SUPFAM" id="SSF103473">
    <property type="entry name" value="MFS general substrate transporter"/>
    <property type="match status" value="1"/>
</dbReference>
<evidence type="ECO:0000256" key="1">
    <source>
        <dbReference type="ARBA" id="ARBA00004651"/>
    </source>
</evidence>
<organism evidence="8 9">
    <name type="scientific">Lolliginicoccus lacisalsi</name>
    <dbReference type="NCBI Taxonomy" id="2742202"/>
    <lineage>
        <taxon>Bacteria</taxon>
        <taxon>Bacillati</taxon>
        <taxon>Actinomycetota</taxon>
        <taxon>Actinomycetes</taxon>
        <taxon>Mycobacteriales</taxon>
        <taxon>Hoyosellaceae</taxon>
        <taxon>Lolliginicoccus</taxon>
    </lineage>
</organism>
<feature type="transmembrane region" description="Helical" evidence="6">
    <location>
        <begin position="163"/>
        <end position="186"/>
    </location>
</feature>
<dbReference type="GO" id="GO:0022857">
    <property type="term" value="F:transmembrane transporter activity"/>
    <property type="evidence" value="ECO:0007669"/>
    <property type="project" value="InterPro"/>
</dbReference>
<dbReference type="GO" id="GO:0005886">
    <property type="term" value="C:plasma membrane"/>
    <property type="evidence" value="ECO:0007669"/>
    <property type="project" value="UniProtKB-SubCell"/>
</dbReference>
<feature type="transmembrane region" description="Helical" evidence="6">
    <location>
        <begin position="328"/>
        <end position="347"/>
    </location>
</feature>
<dbReference type="Gene3D" id="1.20.1250.20">
    <property type="entry name" value="MFS general substrate transporter like domains"/>
    <property type="match status" value="1"/>
</dbReference>
<evidence type="ECO:0000256" key="5">
    <source>
        <dbReference type="ARBA" id="ARBA00023136"/>
    </source>
</evidence>
<sequence length="450" mass="47665">MHPDSFGAPAEGRIATATSRRQITAWSFWDWGSAAFNAVIVTFVFTVYLTDAVGRDLPGTVGAETWLAWTLAISGLFVALLAPVMGQRSDAAGRRKRSLALLTTFVIVMMLGMTFVQADYHYLWLGLALLALGSIAFELSNVPYFAMLRQVSTPRTIGRVSGFGWAMGYFGGIILLLVVYFGFIAGDGDTRGLLGLTTEGGFNVRMAVLVSAIWFAVFALPLFLSIPELPPEPERAGHGKGVKAAYAKLFHDVRVLWREDPRTVKFLIVSAIFRDGLAGVFAFGAVLAVLVYGINEADVILFGVAANVLAGIGALIGGRLDDTIGPKIVIVVSLAAMIAAGIGLFLADGPAAFWFLGLILTIFVGPAQSASRTFLGRLTPPGKEGEMYGLYATTGRAASFLSPALFGLFSWLLDGARGGIIGLVLVLVVGLLALLAIPAPKGDRATDAVV</sequence>
<feature type="transmembrane region" description="Helical" evidence="6">
    <location>
        <begin position="66"/>
        <end position="86"/>
    </location>
</feature>
<accession>A0A927JAW3</accession>
<evidence type="ECO:0000313" key="8">
    <source>
        <dbReference type="EMBL" id="MBD8505726.1"/>
    </source>
</evidence>
<evidence type="ECO:0000256" key="6">
    <source>
        <dbReference type="SAM" id="Phobius"/>
    </source>
</evidence>
<dbReference type="Pfam" id="PF11700">
    <property type="entry name" value="ATG22"/>
    <property type="match status" value="1"/>
</dbReference>
<feature type="transmembrane region" description="Helical" evidence="6">
    <location>
        <begin position="122"/>
        <end position="142"/>
    </location>
</feature>
<evidence type="ECO:0000256" key="2">
    <source>
        <dbReference type="ARBA" id="ARBA00022448"/>
    </source>
</evidence>
<dbReference type="PANTHER" id="PTHR23519">
    <property type="entry name" value="AUTOPHAGY-RELATED PROTEIN 22"/>
    <property type="match status" value="1"/>
</dbReference>
<dbReference type="InterPro" id="IPR024671">
    <property type="entry name" value="Atg22-like"/>
</dbReference>
<comment type="caution">
    <text evidence="8">The sequence shown here is derived from an EMBL/GenBank/DDBJ whole genome shotgun (WGS) entry which is preliminary data.</text>
</comment>
<dbReference type="AlphaFoldDB" id="A0A927JAW3"/>
<proteinExistence type="predicted"/>
<feature type="domain" description="Major facilitator superfamily (MFS) profile" evidence="7">
    <location>
        <begin position="30"/>
        <end position="441"/>
    </location>
</feature>
<dbReference type="InterPro" id="IPR020846">
    <property type="entry name" value="MFS_dom"/>
</dbReference>
<keyword evidence="3 6" id="KW-0812">Transmembrane</keyword>
<evidence type="ECO:0000259" key="7">
    <source>
        <dbReference type="PROSITE" id="PS50850"/>
    </source>
</evidence>
<dbReference type="InterPro" id="IPR050495">
    <property type="entry name" value="ATG22/LtaA_families"/>
</dbReference>
<feature type="transmembrane region" description="Helical" evidence="6">
    <location>
        <begin position="419"/>
        <end position="437"/>
    </location>
</feature>
<feature type="transmembrane region" description="Helical" evidence="6">
    <location>
        <begin position="206"/>
        <end position="226"/>
    </location>
</feature>
<gene>
    <name evidence="8" type="ORF">HT102_04405</name>
</gene>
<evidence type="ECO:0000256" key="4">
    <source>
        <dbReference type="ARBA" id="ARBA00022989"/>
    </source>
</evidence>
<feature type="transmembrane region" description="Helical" evidence="6">
    <location>
        <begin position="98"/>
        <end position="116"/>
    </location>
</feature>
<dbReference type="EMBL" id="JACYWE010000002">
    <property type="protein sequence ID" value="MBD8505726.1"/>
    <property type="molecule type" value="Genomic_DNA"/>
</dbReference>
<evidence type="ECO:0000313" key="9">
    <source>
        <dbReference type="Proteomes" id="UP000642993"/>
    </source>
</evidence>
<evidence type="ECO:0000256" key="3">
    <source>
        <dbReference type="ARBA" id="ARBA00022692"/>
    </source>
</evidence>
<feature type="transmembrane region" description="Helical" evidence="6">
    <location>
        <begin position="266"/>
        <end position="293"/>
    </location>
</feature>
<keyword evidence="2" id="KW-0813">Transport</keyword>
<feature type="transmembrane region" description="Helical" evidence="6">
    <location>
        <begin position="28"/>
        <end position="50"/>
    </location>
</feature>
<dbReference type="InterPro" id="IPR036259">
    <property type="entry name" value="MFS_trans_sf"/>
</dbReference>
<keyword evidence="5 6" id="KW-0472">Membrane</keyword>
<dbReference type="PROSITE" id="PS50850">
    <property type="entry name" value="MFS"/>
    <property type="match status" value="1"/>
</dbReference>
<dbReference type="RefSeq" id="WP_192038196.1">
    <property type="nucleotide sequence ID" value="NZ_JACYWE010000002.1"/>
</dbReference>
<keyword evidence="9" id="KW-1185">Reference proteome</keyword>
<reference evidence="8" key="1">
    <citation type="submission" date="2020-09" db="EMBL/GenBank/DDBJ databases">
        <title>Hoyosella lacisalsi sp. nov., a halotolerant actinobacterium isolated from soil of Lake Gudzhirganskoe.</title>
        <authorList>
            <person name="Yang Q."/>
            <person name="Guo P.Y."/>
            <person name="Liu S.W."/>
            <person name="Li F.N."/>
            <person name="Sun C.H."/>
        </authorList>
    </citation>
    <scope>NUCLEOTIDE SEQUENCE</scope>
    <source>
        <strain evidence="8">G463</strain>
    </source>
</reference>
<protein>
    <submittedName>
        <fullName evidence="8">MFS transporter</fullName>
    </submittedName>
</protein>
<dbReference type="PANTHER" id="PTHR23519:SF1">
    <property type="entry name" value="AUTOPHAGY-RELATED PROTEIN 22"/>
    <property type="match status" value="1"/>
</dbReference>